<evidence type="ECO:0000256" key="1">
    <source>
        <dbReference type="SAM" id="MobiDB-lite"/>
    </source>
</evidence>
<reference evidence="2 3" key="1">
    <citation type="submission" date="2019-01" db="EMBL/GenBank/DDBJ databases">
        <title>Genome Assembly of Collichthys lucidus.</title>
        <authorList>
            <person name="Cai M."/>
            <person name="Xiao S."/>
        </authorList>
    </citation>
    <scope>NUCLEOTIDE SEQUENCE [LARGE SCALE GENOMIC DNA]</scope>
    <source>
        <strain evidence="2">JT15FE1705JMU</strain>
        <tissue evidence="2">Muscle</tissue>
    </source>
</reference>
<feature type="compositionally biased region" description="Polar residues" evidence="1">
    <location>
        <begin position="69"/>
        <end position="87"/>
    </location>
</feature>
<dbReference type="EMBL" id="CM014093">
    <property type="protein sequence ID" value="TKS84216.1"/>
    <property type="molecule type" value="Genomic_DNA"/>
</dbReference>
<gene>
    <name evidence="2" type="ORF">D9C73_019016</name>
</gene>
<name>A0A4U5V8R8_COLLU</name>
<proteinExistence type="predicted"/>
<evidence type="ECO:0000313" key="2">
    <source>
        <dbReference type="EMBL" id="TKS84216.1"/>
    </source>
</evidence>
<keyword evidence="3" id="KW-1185">Reference proteome</keyword>
<dbReference type="AlphaFoldDB" id="A0A4U5V8R8"/>
<accession>A0A4U5V8R8</accession>
<organism evidence="2 3">
    <name type="scientific">Collichthys lucidus</name>
    <name type="common">Big head croaker</name>
    <name type="synonym">Sciaena lucida</name>
    <dbReference type="NCBI Taxonomy" id="240159"/>
    <lineage>
        <taxon>Eukaryota</taxon>
        <taxon>Metazoa</taxon>
        <taxon>Chordata</taxon>
        <taxon>Craniata</taxon>
        <taxon>Vertebrata</taxon>
        <taxon>Euteleostomi</taxon>
        <taxon>Actinopterygii</taxon>
        <taxon>Neopterygii</taxon>
        <taxon>Teleostei</taxon>
        <taxon>Neoteleostei</taxon>
        <taxon>Acanthomorphata</taxon>
        <taxon>Eupercaria</taxon>
        <taxon>Sciaenidae</taxon>
        <taxon>Collichthys</taxon>
    </lineage>
</organism>
<feature type="compositionally biased region" description="Low complexity" evidence="1">
    <location>
        <begin position="57"/>
        <end position="68"/>
    </location>
</feature>
<evidence type="ECO:0000313" key="3">
    <source>
        <dbReference type="Proteomes" id="UP000298787"/>
    </source>
</evidence>
<sequence>MFAVGGDQNRAKRALAVCIPRRSRPPLSDGSNIAGPSPPSSSMGRSRPRLLRDAANSRRSSPTCSRSTGQSPASYSPSHNNTFPSTDNKTELFQLLLDHQHNVRGAP</sequence>
<protein>
    <submittedName>
        <fullName evidence="2">Uncharacterized protein</fullName>
    </submittedName>
</protein>
<feature type="region of interest" description="Disordered" evidence="1">
    <location>
        <begin position="1"/>
        <end position="92"/>
    </location>
</feature>
<dbReference type="Proteomes" id="UP000298787">
    <property type="component" value="Chromosome 16"/>
</dbReference>